<evidence type="ECO:0000313" key="1">
    <source>
        <dbReference type="EMBL" id="ADK85008.1"/>
    </source>
</evidence>
<dbReference type="HOGENOM" id="CLU_2166867_0_0_7"/>
<protein>
    <submittedName>
        <fullName evidence="1">Uncharacterized protein</fullName>
    </submittedName>
</protein>
<dbReference type="EMBL" id="CP002085">
    <property type="protein sequence ID" value="ADK85008.1"/>
    <property type="molecule type" value="Genomic_DNA"/>
</dbReference>
<evidence type="ECO:0000313" key="2">
    <source>
        <dbReference type="Proteomes" id="UP000009047"/>
    </source>
</evidence>
<proteinExistence type="predicted"/>
<gene>
    <name evidence="1" type="ordered locus">Deba_1640</name>
</gene>
<reference evidence="1 2" key="1">
    <citation type="journal article" date="2010" name="Stand. Genomic Sci.">
        <title>Complete genome sequence of Desulfarculus baarsii type strain (2st14).</title>
        <authorList>
            <person name="Sun H."/>
            <person name="Spring S."/>
            <person name="Lapidus A."/>
            <person name="Davenport K."/>
            <person name="Del Rio T.G."/>
            <person name="Tice H."/>
            <person name="Nolan M."/>
            <person name="Copeland A."/>
            <person name="Cheng J.F."/>
            <person name="Lucas S."/>
            <person name="Tapia R."/>
            <person name="Goodwin L."/>
            <person name="Pitluck S."/>
            <person name="Ivanova N."/>
            <person name="Pagani I."/>
            <person name="Mavromatis K."/>
            <person name="Ovchinnikova G."/>
            <person name="Pati A."/>
            <person name="Chen A."/>
            <person name="Palaniappan K."/>
            <person name="Hauser L."/>
            <person name="Chang Y.J."/>
            <person name="Jeffries C.D."/>
            <person name="Detter J.C."/>
            <person name="Han C."/>
            <person name="Rohde M."/>
            <person name="Brambilla E."/>
            <person name="Goker M."/>
            <person name="Woyke T."/>
            <person name="Bristow J."/>
            <person name="Eisen J.A."/>
            <person name="Markowitz V."/>
            <person name="Hugenholtz P."/>
            <person name="Kyrpides N.C."/>
            <person name="Klenk H.P."/>
            <person name="Land M."/>
        </authorList>
    </citation>
    <scope>NUCLEOTIDE SEQUENCE [LARGE SCALE GENOMIC DNA]</scope>
    <source>
        <strain evidence="2">ATCC 33931 / DSM 2075 / LMG 7858 / VKM B-1802 / 2st14</strain>
    </source>
</reference>
<name>E1QHG5_DESB2</name>
<sequence>MRQDVVDYADGLLPELDETMLAPETISRRAYRRQELHEVWHVLTAEERALVAQADLALIAAADMVAVYWRTDDIKRNREKYQPPKEVWWWWLHEIAEGAFPAELLPKAARP</sequence>
<dbReference type="STRING" id="644282.Deba_1640"/>
<dbReference type="KEGG" id="dbr:Deba_1640"/>
<dbReference type="RefSeq" id="WP_013258461.1">
    <property type="nucleotide sequence ID" value="NC_014365.1"/>
</dbReference>
<dbReference type="AlphaFoldDB" id="E1QHG5"/>
<keyword evidence="2" id="KW-1185">Reference proteome</keyword>
<organism evidence="1 2">
    <name type="scientific">Desulfarculus baarsii (strain ATCC 33931 / DSM 2075 / LMG 7858 / VKM B-1802 / 2st14)</name>
    <dbReference type="NCBI Taxonomy" id="644282"/>
    <lineage>
        <taxon>Bacteria</taxon>
        <taxon>Pseudomonadati</taxon>
        <taxon>Thermodesulfobacteriota</taxon>
        <taxon>Desulfarculia</taxon>
        <taxon>Desulfarculales</taxon>
        <taxon>Desulfarculaceae</taxon>
        <taxon>Desulfarculus</taxon>
    </lineage>
</organism>
<accession>E1QHG5</accession>
<dbReference type="OrthoDB" id="7062925at2"/>
<dbReference type="Proteomes" id="UP000009047">
    <property type="component" value="Chromosome"/>
</dbReference>